<dbReference type="SUPFAM" id="SSF52540">
    <property type="entry name" value="P-loop containing nucleoside triphosphate hydrolases"/>
    <property type="match status" value="1"/>
</dbReference>
<dbReference type="SMART" id="SM00534">
    <property type="entry name" value="MUTSac"/>
    <property type="match status" value="1"/>
</dbReference>
<accession>A0A1S3XUB6</accession>
<protein>
    <submittedName>
        <fullName evidence="5">DNA mismatch repair protein MSH1, mitochondrial-like</fullName>
    </submittedName>
</protein>
<name>A0A1S3XUB6_TOBAC</name>
<proteinExistence type="predicted"/>
<evidence type="ECO:0000256" key="1">
    <source>
        <dbReference type="ARBA" id="ARBA00022741"/>
    </source>
</evidence>
<gene>
    <name evidence="5" type="primary">LOC107768821</name>
</gene>
<dbReference type="GO" id="GO:0005634">
    <property type="term" value="C:nucleus"/>
    <property type="evidence" value="ECO:0000318"/>
    <property type="project" value="GO_Central"/>
</dbReference>
<dbReference type="GO" id="GO:0043504">
    <property type="term" value="P:mitochondrial DNA repair"/>
    <property type="evidence" value="ECO:0000318"/>
    <property type="project" value="GO_Central"/>
</dbReference>
<evidence type="ECO:0000256" key="3">
    <source>
        <dbReference type="ARBA" id="ARBA00023125"/>
    </source>
</evidence>
<dbReference type="PaxDb" id="4097-A0A1S3XUB6"/>
<dbReference type="GO" id="GO:0003690">
    <property type="term" value="F:double-stranded DNA binding"/>
    <property type="evidence" value="ECO:0000318"/>
    <property type="project" value="GO_Central"/>
</dbReference>
<dbReference type="PANTHER" id="PTHR48448">
    <property type="entry name" value="MUTL PROTEIN ISOFORM 1"/>
    <property type="match status" value="1"/>
</dbReference>
<dbReference type="KEGG" id="nta:107768821"/>
<dbReference type="GO" id="GO:0005524">
    <property type="term" value="F:ATP binding"/>
    <property type="evidence" value="ECO:0007669"/>
    <property type="project" value="UniProtKB-KW"/>
</dbReference>
<dbReference type="InterPro" id="IPR027417">
    <property type="entry name" value="P-loop_NTPase"/>
</dbReference>
<dbReference type="SUPFAM" id="SSF82771">
    <property type="entry name" value="GIY-YIG endonuclease"/>
    <property type="match status" value="1"/>
</dbReference>
<dbReference type="Pfam" id="PF00488">
    <property type="entry name" value="MutS_V"/>
    <property type="match status" value="1"/>
</dbReference>
<dbReference type="Gene3D" id="3.40.50.300">
    <property type="entry name" value="P-loop containing nucleotide triphosphate hydrolases"/>
    <property type="match status" value="1"/>
</dbReference>
<dbReference type="InterPro" id="IPR053276">
    <property type="entry name" value="MtDNA_mismatch_repair_MutS"/>
</dbReference>
<dbReference type="RefSeq" id="XP_016443460.1">
    <property type="nucleotide sequence ID" value="XM_016587974.1"/>
</dbReference>
<evidence type="ECO:0000256" key="2">
    <source>
        <dbReference type="ARBA" id="ARBA00022840"/>
    </source>
</evidence>
<dbReference type="AlphaFoldDB" id="A0A1S3XUB6"/>
<dbReference type="InterPro" id="IPR035901">
    <property type="entry name" value="GIY-YIG_endonuc_sf"/>
</dbReference>
<dbReference type="GO" id="GO:0030983">
    <property type="term" value="F:mismatched DNA binding"/>
    <property type="evidence" value="ECO:0007669"/>
    <property type="project" value="InterPro"/>
</dbReference>
<dbReference type="GO" id="GO:0006298">
    <property type="term" value="P:mismatch repair"/>
    <property type="evidence" value="ECO:0007669"/>
    <property type="project" value="InterPro"/>
</dbReference>
<feature type="domain" description="DNA mismatch repair proteins mutS family" evidence="4">
    <location>
        <begin position="228"/>
        <end position="350"/>
    </location>
</feature>
<dbReference type="InterPro" id="IPR000432">
    <property type="entry name" value="DNA_mismatch_repair_MutS_C"/>
</dbReference>
<evidence type="ECO:0000259" key="4">
    <source>
        <dbReference type="SMART" id="SM00534"/>
    </source>
</evidence>
<dbReference type="GO" id="GO:0005739">
    <property type="term" value="C:mitochondrion"/>
    <property type="evidence" value="ECO:0000318"/>
    <property type="project" value="GO_Central"/>
</dbReference>
<dbReference type="OrthoDB" id="1396612at2759"/>
<dbReference type="STRING" id="4097.A0A1S3XUB6"/>
<keyword evidence="1" id="KW-0547">Nucleotide-binding</keyword>
<dbReference type="PANTHER" id="PTHR48448:SF1">
    <property type="entry name" value="MUTL PROTEIN ISOFORM 1"/>
    <property type="match status" value="1"/>
</dbReference>
<sequence length="350" mass="38183">MDSGEETAQREGIPEILIRRAEELYNSAYVNQISKKKDQIRPVCSDFDLNSADKIFDQLNGARKIALDSSTKLMERMGSAYKELEDAIFLICHKKLIELCKVKNASEVANVNCVLISAMEQSAQSTIGALSVYIMLRPDKKFYVGQTDDLEGRICAHRLKEGMENASFLYFLVPGKSTTCQLETLLINRLPDYGFQLTNIADGRNHNWSIPLLVATRGAGVQNTVEMQSMFLVTGPNGGGKSSLLRSLCAAALLGMCGFMVPAESAVIPHFDSIMLHMKSYDSPADGKSSFQIEMSEIRSLVTGATLRSLVLIDEICPGTETAKGTCIAGSVIETLDAIGCLGIVSTHLH</sequence>
<organism evidence="5">
    <name type="scientific">Nicotiana tabacum</name>
    <name type="common">Common tobacco</name>
    <dbReference type="NCBI Taxonomy" id="4097"/>
    <lineage>
        <taxon>Eukaryota</taxon>
        <taxon>Viridiplantae</taxon>
        <taxon>Streptophyta</taxon>
        <taxon>Embryophyta</taxon>
        <taxon>Tracheophyta</taxon>
        <taxon>Spermatophyta</taxon>
        <taxon>Magnoliopsida</taxon>
        <taxon>eudicotyledons</taxon>
        <taxon>Gunneridae</taxon>
        <taxon>Pentapetalae</taxon>
        <taxon>asterids</taxon>
        <taxon>lamiids</taxon>
        <taxon>Solanales</taxon>
        <taxon>Solanaceae</taxon>
        <taxon>Nicotianoideae</taxon>
        <taxon>Nicotianeae</taxon>
        <taxon>Nicotiana</taxon>
    </lineage>
</organism>
<evidence type="ECO:0000313" key="5">
    <source>
        <dbReference type="RefSeq" id="XP_016443460.1"/>
    </source>
</evidence>
<reference evidence="5" key="1">
    <citation type="submission" date="2025-08" db="UniProtKB">
        <authorList>
            <consortium name="RefSeq"/>
        </authorList>
    </citation>
    <scope>IDENTIFICATION</scope>
</reference>
<keyword evidence="3" id="KW-0238">DNA-binding</keyword>
<keyword evidence="2" id="KW-0067">ATP-binding</keyword>